<feature type="chain" id="PRO_5018140100" evidence="1">
    <location>
        <begin position="26"/>
        <end position="205"/>
    </location>
</feature>
<protein>
    <submittedName>
        <fullName evidence="2">Uncharacterized protein</fullName>
    </submittedName>
</protein>
<dbReference type="Proteomes" id="UP000275408">
    <property type="component" value="Unassembled WGS sequence"/>
</dbReference>
<proteinExistence type="predicted"/>
<keyword evidence="3" id="KW-1185">Reference proteome</keyword>
<dbReference type="EMBL" id="RCHS01001569">
    <property type="protein sequence ID" value="RMX52817.1"/>
    <property type="molecule type" value="Genomic_DNA"/>
</dbReference>
<comment type="caution">
    <text evidence="2">The sequence shown here is derived from an EMBL/GenBank/DDBJ whole genome shotgun (WGS) entry which is preliminary data.</text>
</comment>
<feature type="non-terminal residue" evidence="2">
    <location>
        <position position="205"/>
    </location>
</feature>
<dbReference type="AlphaFoldDB" id="A0A3M6UGK6"/>
<reference evidence="2 3" key="1">
    <citation type="journal article" date="2018" name="Sci. Rep.">
        <title>Comparative analysis of the Pocillopora damicornis genome highlights role of immune system in coral evolution.</title>
        <authorList>
            <person name="Cunning R."/>
            <person name="Bay R.A."/>
            <person name="Gillette P."/>
            <person name="Baker A.C."/>
            <person name="Traylor-Knowles N."/>
        </authorList>
    </citation>
    <scope>NUCLEOTIDE SEQUENCE [LARGE SCALE GENOMIC DNA]</scope>
    <source>
        <strain evidence="2">RSMAS</strain>
        <tissue evidence="2">Whole animal</tissue>
    </source>
</reference>
<accession>A0A3M6UGK6</accession>
<dbReference type="OrthoDB" id="10054965at2759"/>
<dbReference type="PANTHER" id="PTHR39297:SF1">
    <property type="entry name" value="CUB DOMAIN-CONTAINING PROTEIN"/>
    <property type="match status" value="1"/>
</dbReference>
<dbReference type="PANTHER" id="PTHR39297">
    <property type="entry name" value="CUB DOMAIN-CONTAINING PROTEIN"/>
    <property type="match status" value="1"/>
</dbReference>
<organism evidence="2 3">
    <name type="scientific">Pocillopora damicornis</name>
    <name type="common">Cauliflower coral</name>
    <name type="synonym">Millepora damicornis</name>
    <dbReference type="NCBI Taxonomy" id="46731"/>
    <lineage>
        <taxon>Eukaryota</taxon>
        <taxon>Metazoa</taxon>
        <taxon>Cnidaria</taxon>
        <taxon>Anthozoa</taxon>
        <taxon>Hexacorallia</taxon>
        <taxon>Scleractinia</taxon>
        <taxon>Astrocoeniina</taxon>
        <taxon>Pocilloporidae</taxon>
        <taxon>Pocillopora</taxon>
    </lineage>
</organism>
<evidence type="ECO:0000313" key="2">
    <source>
        <dbReference type="EMBL" id="RMX52817.1"/>
    </source>
</evidence>
<keyword evidence="1" id="KW-0732">Signal</keyword>
<feature type="signal peptide" evidence="1">
    <location>
        <begin position="1"/>
        <end position="25"/>
    </location>
</feature>
<gene>
    <name evidence="2" type="ORF">pdam_00012211</name>
</gene>
<evidence type="ECO:0000256" key="1">
    <source>
        <dbReference type="SAM" id="SignalP"/>
    </source>
</evidence>
<name>A0A3M6UGK6_POCDA</name>
<evidence type="ECO:0000313" key="3">
    <source>
        <dbReference type="Proteomes" id="UP000275408"/>
    </source>
</evidence>
<sequence>MEVSLWNDCFFSFASFIVFVGSASSLQLSDCKEFKVIPPEQYDKNVSSLTDITKRPLGYMYAKADYPTVQSEVKNPCFYVRNLTSRNVEVMNCLVDSKENYKFELGVKDNNKPTPKTDCAQGGTLSLACWDPTTNDVIFEFYCDPGKGCDTDVQFWFRLTPSPPGADVDDWCLARNSLFPHDLKEVPIPRDKEPTVKSSTTSFSS</sequence>